<organism evidence="2 3">
    <name type="scientific">Phyllotreta striolata</name>
    <name type="common">Striped flea beetle</name>
    <name type="synonym">Crioceris striolata</name>
    <dbReference type="NCBI Taxonomy" id="444603"/>
    <lineage>
        <taxon>Eukaryota</taxon>
        <taxon>Metazoa</taxon>
        <taxon>Ecdysozoa</taxon>
        <taxon>Arthropoda</taxon>
        <taxon>Hexapoda</taxon>
        <taxon>Insecta</taxon>
        <taxon>Pterygota</taxon>
        <taxon>Neoptera</taxon>
        <taxon>Endopterygota</taxon>
        <taxon>Coleoptera</taxon>
        <taxon>Polyphaga</taxon>
        <taxon>Cucujiformia</taxon>
        <taxon>Chrysomeloidea</taxon>
        <taxon>Chrysomelidae</taxon>
        <taxon>Galerucinae</taxon>
        <taxon>Alticini</taxon>
        <taxon>Phyllotreta</taxon>
    </lineage>
</organism>
<dbReference type="Pfam" id="PF15692">
    <property type="entry name" value="NKAP"/>
    <property type="match status" value="1"/>
</dbReference>
<proteinExistence type="predicted"/>
<keyword evidence="3" id="KW-1185">Reference proteome</keyword>
<feature type="compositionally biased region" description="Pro residues" evidence="1">
    <location>
        <begin position="119"/>
        <end position="137"/>
    </location>
</feature>
<feature type="compositionally biased region" description="Gly residues" evidence="1">
    <location>
        <begin position="354"/>
        <end position="366"/>
    </location>
</feature>
<evidence type="ECO:0000313" key="2">
    <source>
        <dbReference type="EMBL" id="CAG9862249.1"/>
    </source>
</evidence>
<dbReference type="Proteomes" id="UP001153712">
    <property type="component" value="Chromosome 5"/>
</dbReference>
<dbReference type="PANTHER" id="PTHR46940:SF1">
    <property type="entry name" value="NKAP DOMAIN CONTAINING 1"/>
    <property type="match status" value="1"/>
</dbReference>
<protein>
    <recommendedName>
        <fullName evidence="4">Serine/arginine repetitive matrix protein 1</fullName>
    </recommendedName>
</protein>
<evidence type="ECO:0000256" key="1">
    <source>
        <dbReference type="SAM" id="MobiDB-lite"/>
    </source>
</evidence>
<feature type="compositionally biased region" description="Low complexity" evidence="1">
    <location>
        <begin position="138"/>
        <end position="149"/>
    </location>
</feature>
<reference evidence="2" key="1">
    <citation type="submission" date="2022-01" db="EMBL/GenBank/DDBJ databases">
        <authorList>
            <person name="King R."/>
        </authorList>
    </citation>
    <scope>NUCLEOTIDE SEQUENCE</scope>
</reference>
<dbReference type="PANTHER" id="PTHR46940">
    <property type="entry name" value="NKAP DOMAIN-CONTAINING 1"/>
    <property type="match status" value="1"/>
</dbReference>
<dbReference type="InterPro" id="IPR043407">
    <property type="entry name" value="Nkap_D1"/>
</dbReference>
<evidence type="ECO:0000313" key="3">
    <source>
        <dbReference type="Proteomes" id="UP001153712"/>
    </source>
</evidence>
<feature type="compositionally biased region" description="Low complexity" evidence="1">
    <location>
        <begin position="87"/>
        <end position="96"/>
    </location>
</feature>
<feature type="compositionally biased region" description="Basic and acidic residues" evidence="1">
    <location>
        <begin position="10"/>
        <end position="22"/>
    </location>
</feature>
<dbReference type="EMBL" id="OU900098">
    <property type="protein sequence ID" value="CAG9862249.1"/>
    <property type="molecule type" value="Genomic_DNA"/>
</dbReference>
<sequence length="534" mass="58472">MSSRRRSRSREKVVKSKLRMDTKPVAIRITDPSLPAGRRREIDNVMKRARSRKSPNSGVFWDRKLLEVEAKDPNRWTHSGYKSLYLDGSSSPSSNGKRSRSRSPSKDRSRGRQRGGGRPSPPPPQAPPMRRSSPPPSSSSSMYASRSARSPPPPRSRSRSRASPPPAAYRRPPRSPPSPRRDKKRSASNSSISSCSDDSCSVCSPKGHRSARSRSRSFSPPPRPRKVPSKTVASSSKARPRGVRPPSPASAAPRRVPKPVTPPPQMAARKPQKSTASDRPTDPRRRPPPPRPRGGTGEIIDLGAGVKPPKPGAAGKKVPGEKAIAKPMLLKRIKKERTGPRAGSPGAESSCSGDSGGPSSGGGTGAGAVPAPIVSTTSLTLSERFGKIAQWSADRERREMENMKITKTGGNMKVLLEEDEFLYGSPPRRYSLSPVPIGHFPDKLSSSNPSRSAAWDDVRVRYQHYKDLGYLRDLSLDDYVKWEEWWYKYQDWLANERHYEHWLATHGGGGSSGGGRRRGGAGSKKRLPASQRLN</sequence>
<name>A0A9N9TX07_PHYSR</name>
<dbReference type="OrthoDB" id="8197488at2759"/>
<feature type="compositionally biased region" description="Basic and acidic residues" evidence="1">
    <location>
        <begin position="61"/>
        <end position="75"/>
    </location>
</feature>
<gene>
    <name evidence="2" type="ORF">PHYEVI_LOCUS8569</name>
</gene>
<feature type="compositionally biased region" description="Basic residues" evidence="1">
    <location>
        <begin position="206"/>
        <end position="215"/>
    </location>
</feature>
<feature type="compositionally biased region" description="Low complexity" evidence="1">
    <location>
        <begin position="187"/>
        <end position="204"/>
    </location>
</feature>
<feature type="compositionally biased region" description="Basic residues" evidence="1">
    <location>
        <begin position="515"/>
        <end position="527"/>
    </location>
</feature>
<accession>A0A9N9TX07</accession>
<feature type="compositionally biased region" description="Low complexity" evidence="1">
    <location>
        <begin position="303"/>
        <end position="317"/>
    </location>
</feature>
<evidence type="ECO:0008006" key="4">
    <source>
        <dbReference type="Google" id="ProtNLM"/>
    </source>
</evidence>
<dbReference type="AlphaFoldDB" id="A0A9N9TX07"/>
<feature type="region of interest" description="Disordered" evidence="1">
    <location>
        <begin position="506"/>
        <end position="534"/>
    </location>
</feature>
<feature type="region of interest" description="Disordered" evidence="1">
    <location>
        <begin position="1"/>
        <end position="371"/>
    </location>
</feature>